<evidence type="ECO:0000313" key="1">
    <source>
        <dbReference type="EMBL" id="MCY4726727.1"/>
    </source>
</evidence>
<organism evidence="1 2">
    <name type="scientific">Nocardioides pini</name>
    <dbReference type="NCBI Taxonomy" id="2975053"/>
    <lineage>
        <taxon>Bacteria</taxon>
        <taxon>Bacillati</taxon>
        <taxon>Actinomycetota</taxon>
        <taxon>Actinomycetes</taxon>
        <taxon>Propionibacteriales</taxon>
        <taxon>Nocardioidaceae</taxon>
        <taxon>Nocardioides</taxon>
    </lineage>
</organism>
<dbReference type="RefSeq" id="WP_268111635.1">
    <property type="nucleotide sequence ID" value="NZ_JAPPUX010000003.1"/>
</dbReference>
<name>A0ABT4CCP4_9ACTN</name>
<accession>A0ABT4CCP4</accession>
<proteinExistence type="predicted"/>
<reference evidence="1" key="1">
    <citation type="submission" date="2022-08" db="EMBL/GenBank/DDBJ databases">
        <title>Genome sequencing of Nocardioides sp. STR2.</title>
        <authorList>
            <person name="So Y."/>
        </authorList>
    </citation>
    <scope>NUCLEOTIDE SEQUENCE</scope>
    <source>
        <strain evidence="1">STR2</strain>
    </source>
</reference>
<gene>
    <name evidence="1" type="ORF">NYO98_10595</name>
</gene>
<keyword evidence="2" id="KW-1185">Reference proteome</keyword>
<evidence type="ECO:0000313" key="2">
    <source>
        <dbReference type="Proteomes" id="UP001074726"/>
    </source>
</evidence>
<sequence>MNAAEAAAALGIASSFDRRTVGEADAQAWGAALADIRLADARDAIVAHYRETREWIMPADIIRRVRVIRRERLVGVTPPTPPAVLADQPRREQRWQQAARTALADGATEDQAIAHACGVLGVDVPPPLPGPNPGRLRALMAGKATTNGGTDG</sequence>
<evidence type="ECO:0008006" key="3">
    <source>
        <dbReference type="Google" id="ProtNLM"/>
    </source>
</evidence>
<dbReference type="EMBL" id="JAPPUX010000003">
    <property type="protein sequence ID" value="MCY4726727.1"/>
    <property type="molecule type" value="Genomic_DNA"/>
</dbReference>
<protein>
    <recommendedName>
        <fullName evidence="3">DUF222 domain-containing protein</fullName>
    </recommendedName>
</protein>
<dbReference type="Proteomes" id="UP001074726">
    <property type="component" value="Unassembled WGS sequence"/>
</dbReference>
<comment type="caution">
    <text evidence="1">The sequence shown here is derived from an EMBL/GenBank/DDBJ whole genome shotgun (WGS) entry which is preliminary data.</text>
</comment>